<dbReference type="PANTHER" id="PTHR32166:SF123">
    <property type="entry name" value="BED-TYPE DOMAIN-CONTAINING PROTEIN"/>
    <property type="match status" value="1"/>
</dbReference>
<organism evidence="3 4">
    <name type="scientific">Chara braunii</name>
    <name type="common">Braun's stonewort</name>
    <dbReference type="NCBI Taxonomy" id="69332"/>
    <lineage>
        <taxon>Eukaryota</taxon>
        <taxon>Viridiplantae</taxon>
        <taxon>Streptophyta</taxon>
        <taxon>Charophyceae</taxon>
        <taxon>Charales</taxon>
        <taxon>Characeae</taxon>
        <taxon>Chara</taxon>
    </lineage>
</organism>
<dbReference type="SUPFAM" id="SSF53098">
    <property type="entry name" value="Ribonuclease H-like"/>
    <property type="match status" value="1"/>
</dbReference>
<feature type="compositionally biased region" description="Basic residues" evidence="1">
    <location>
        <begin position="813"/>
        <end position="823"/>
    </location>
</feature>
<comment type="caution">
    <text evidence="3">The sequence shown here is derived from an EMBL/GenBank/DDBJ whole genome shotgun (WGS) entry which is preliminary data.</text>
</comment>
<sequence length="848" mass="97963">MFRAGIAFYFLNLDTTLKLHEVYLEVASARSKVKLPSAKHIRTVMLDFIFLRIQKEVQPLTACWDVTGCTLIMDGSTDWRARPVMNFLAAGEQGAVLVATVSKDGKKKIGPALARLWEKIMREIGLQRINAVCTDNAEVNKKAAQILECRMDLAVARIPWVPCAAHCRSLLLRDISKLDWIKGTVKRSHTIVNVIRNNHCTHNLMMSLDDSLSRLRPIEVRFGSVNMMMERLYNWRAILKQMVEGSLVGRWKAMRWLTTKLQSKADFVFFTLRSEGWWPELKKVVEVMEALYVLLRRMDKEGTAPSNLVEYDRLMERMLTEVVLTEEQRHTVLEKVRDDMKMMRQPVHAFAFLLDPRRREPKWLLDRDSALVQNALRYLQRQIGGAWKSDAHVQILSDLREFHTKLTGHNPWRKDKKMWDGDALLHSGKNLKGVFIDLWAQFFESLSEPEADDGSILKDLVEEKDKTEEELVRERAFIKTPKGRIPKSLVDEEEECTDDNDLDDEVWKGKTPWSEAFSEGEVDESSDDDFELGIPPSILCIIYTDTEMEMVLRRGPINTNEEEADHAKAWADADQERVQRKMREEEKRRAAIPTRKELEKLKKKVGEQESEPVGNMGRLEEDKEEAMGQREEEAEQEIGQPRVEEEKMEEQEEGEEEAGMEQQEEEEEEREEEAGMEQQEEEEEEGEEEAGMEQREEEMEQEQGEVTEQQEEELEESEKERLQEKTANIEEDEQQHAPTTVYNRWKQTVEAAGSSENSPDFPASNAEAQHDNLWVSRVGRKRKAPCEDERPKPKLPRGRPRKNATAGPAAKPEKKKLRCKAHKQIVEDDPESGICSEQFAEEEGGTSD</sequence>
<dbReference type="EMBL" id="BFEA01000179">
    <property type="protein sequence ID" value="GBG73215.1"/>
    <property type="molecule type" value="Genomic_DNA"/>
</dbReference>
<feature type="compositionally biased region" description="Basic and acidic residues" evidence="1">
    <location>
        <begin position="618"/>
        <end position="631"/>
    </location>
</feature>
<evidence type="ECO:0000313" key="4">
    <source>
        <dbReference type="Proteomes" id="UP000265515"/>
    </source>
</evidence>
<dbReference type="PANTHER" id="PTHR32166">
    <property type="entry name" value="OSJNBA0013A04.12 PROTEIN"/>
    <property type="match status" value="1"/>
</dbReference>
<dbReference type="Proteomes" id="UP000265515">
    <property type="component" value="Unassembled WGS sequence"/>
</dbReference>
<evidence type="ECO:0000259" key="2">
    <source>
        <dbReference type="Pfam" id="PF04937"/>
    </source>
</evidence>
<dbReference type="AlphaFoldDB" id="A0A388KT18"/>
<proteinExistence type="predicted"/>
<name>A0A388KT18_CHABU</name>
<evidence type="ECO:0000313" key="3">
    <source>
        <dbReference type="EMBL" id="GBG73215.1"/>
    </source>
</evidence>
<feature type="domain" description="DUF659" evidence="2">
    <location>
        <begin position="36"/>
        <end position="191"/>
    </location>
</feature>
<protein>
    <recommendedName>
        <fullName evidence="2">DUF659 domain-containing protein</fullName>
    </recommendedName>
</protein>
<feature type="compositionally biased region" description="Acidic residues" evidence="1">
    <location>
        <begin position="646"/>
        <end position="717"/>
    </location>
</feature>
<dbReference type="InterPro" id="IPR007021">
    <property type="entry name" value="DUF659"/>
</dbReference>
<feature type="compositionally biased region" description="Basic and acidic residues" evidence="1">
    <location>
        <begin position="718"/>
        <end position="728"/>
    </location>
</feature>
<feature type="compositionally biased region" description="Basic residues" evidence="1">
    <location>
        <begin position="793"/>
        <end position="802"/>
    </location>
</feature>
<reference evidence="3 4" key="1">
    <citation type="journal article" date="2018" name="Cell">
        <title>The Chara Genome: Secondary Complexity and Implications for Plant Terrestrialization.</title>
        <authorList>
            <person name="Nishiyama T."/>
            <person name="Sakayama H."/>
            <person name="Vries J.D."/>
            <person name="Buschmann H."/>
            <person name="Saint-Marcoux D."/>
            <person name="Ullrich K.K."/>
            <person name="Haas F.B."/>
            <person name="Vanderstraeten L."/>
            <person name="Becker D."/>
            <person name="Lang D."/>
            <person name="Vosolsobe S."/>
            <person name="Rombauts S."/>
            <person name="Wilhelmsson P.K.I."/>
            <person name="Janitza P."/>
            <person name="Kern R."/>
            <person name="Heyl A."/>
            <person name="Rumpler F."/>
            <person name="Villalobos L.I.A.C."/>
            <person name="Clay J.M."/>
            <person name="Skokan R."/>
            <person name="Toyoda A."/>
            <person name="Suzuki Y."/>
            <person name="Kagoshima H."/>
            <person name="Schijlen E."/>
            <person name="Tajeshwar N."/>
            <person name="Catarino B."/>
            <person name="Hetherington A.J."/>
            <person name="Saltykova A."/>
            <person name="Bonnot C."/>
            <person name="Breuninger H."/>
            <person name="Symeonidi A."/>
            <person name="Radhakrishnan G.V."/>
            <person name="Van Nieuwerburgh F."/>
            <person name="Deforce D."/>
            <person name="Chang C."/>
            <person name="Karol K.G."/>
            <person name="Hedrich R."/>
            <person name="Ulvskov P."/>
            <person name="Glockner G."/>
            <person name="Delwiche C.F."/>
            <person name="Petrasek J."/>
            <person name="Van de Peer Y."/>
            <person name="Friml J."/>
            <person name="Beilby M."/>
            <person name="Dolan L."/>
            <person name="Kohara Y."/>
            <person name="Sugano S."/>
            <person name="Fujiyama A."/>
            <person name="Delaux P.-M."/>
            <person name="Quint M."/>
            <person name="TheiBen G."/>
            <person name="Hagemann M."/>
            <person name="Harholt J."/>
            <person name="Dunand C."/>
            <person name="Zachgo S."/>
            <person name="Langdale J."/>
            <person name="Maumus F."/>
            <person name="Straeten D.V.D."/>
            <person name="Gould S.B."/>
            <person name="Rensing S.A."/>
        </authorList>
    </citation>
    <scope>NUCLEOTIDE SEQUENCE [LARGE SCALE GENOMIC DNA]</scope>
    <source>
        <strain evidence="3 4">S276</strain>
    </source>
</reference>
<feature type="compositionally biased region" description="Acidic residues" evidence="1">
    <location>
        <begin position="839"/>
        <end position="848"/>
    </location>
</feature>
<dbReference type="InterPro" id="IPR012337">
    <property type="entry name" value="RNaseH-like_sf"/>
</dbReference>
<dbReference type="Gramene" id="GBG73215">
    <property type="protein sequence ID" value="GBG73215"/>
    <property type="gene ID" value="CBR_g12932"/>
</dbReference>
<feature type="compositionally biased region" description="Basic and acidic residues" evidence="1">
    <location>
        <begin position="584"/>
        <end position="607"/>
    </location>
</feature>
<feature type="compositionally biased region" description="Polar residues" evidence="1">
    <location>
        <begin position="736"/>
        <end position="746"/>
    </location>
</feature>
<dbReference type="Pfam" id="PF04937">
    <property type="entry name" value="DUF659"/>
    <property type="match status" value="1"/>
</dbReference>
<keyword evidence="4" id="KW-1185">Reference proteome</keyword>
<accession>A0A388KT18</accession>
<feature type="region of interest" description="Disordered" evidence="1">
    <location>
        <begin position="584"/>
        <end position="848"/>
    </location>
</feature>
<gene>
    <name evidence="3" type="ORF">CBR_g12932</name>
</gene>
<evidence type="ECO:0000256" key="1">
    <source>
        <dbReference type="SAM" id="MobiDB-lite"/>
    </source>
</evidence>